<feature type="DNA-binding region" description="OmpR/PhoB-type" evidence="5">
    <location>
        <begin position="122"/>
        <end position="218"/>
    </location>
</feature>
<dbReference type="SMART" id="SM00448">
    <property type="entry name" value="REC"/>
    <property type="match status" value="1"/>
</dbReference>
<accession>A0A158GEL3</accession>
<evidence type="ECO:0000259" key="6">
    <source>
        <dbReference type="PROSITE" id="PS50110"/>
    </source>
</evidence>
<feature type="domain" description="Response regulatory" evidence="6">
    <location>
        <begin position="2"/>
        <end position="116"/>
    </location>
</feature>
<evidence type="ECO:0000256" key="1">
    <source>
        <dbReference type="ARBA" id="ARBA00023015"/>
    </source>
</evidence>
<dbReference type="InterPro" id="IPR001789">
    <property type="entry name" value="Sig_transdc_resp-reg_receiver"/>
</dbReference>
<dbReference type="PANTHER" id="PTHR48111">
    <property type="entry name" value="REGULATOR OF RPOS"/>
    <property type="match status" value="1"/>
</dbReference>
<dbReference type="Gene3D" id="1.10.10.10">
    <property type="entry name" value="Winged helix-like DNA-binding domain superfamily/Winged helix DNA-binding domain"/>
    <property type="match status" value="1"/>
</dbReference>
<dbReference type="Gene3D" id="3.40.50.2300">
    <property type="match status" value="1"/>
</dbReference>
<keyword evidence="2 5" id="KW-0238">DNA-binding</keyword>
<dbReference type="EMBL" id="FCNY02000004">
    <property type="protein sequence ID" value="SAL30476.1"/>
    <property type="molecule type" value="Genomic_DNA"/>
</dbReference>
<evidence type="ECO:0000256" key="2">
    <source>
        <dbReference type="ARBA" id="ARBA00023125"/>
    </source>
</evidence>
<dbReference type="GO" id="GO:0006355">
    <property type="term" value="P:regulation of DNA-templated transcription"/>
    <property type="evidence" value="ECO:0007669"/>
    <property type="project" value="InterPro"/>
</dbReference>
<dbReference type="InterPro" id="IPR001867">
    <property type="entry name" value="OmpR/PhoB-type_DNA-bd"/>
</dbReference>
<dbReference type="InterPro" id="IPR039420">
    <property type="entry name" value="WalR-like"/>
</dbReference>
<dbReference type="SUPFAM" id="SSF52172">
    <property type="entry name" value="CheY-like"/>
    <property type="match status" value="1"/>
</dbReference>
<dbReference type="PROSITE" id="PS51755">
    <property type="entry name" value="OMPR_PHOB"/>
    <property type="match status" value="1"/>
</dbReference>
<evidence type="ECO:0000259" key="7">
    <source>
        <dbReference type="PROSITE" id="PS51755"/>
    </source>
</evidence>
<dbReference type="GO" id="GO:0005829">
    <property type="term" value="C:cytosol"/>
    <property type="evidence" value="ECO:0007669"/>
    <property type="project" value="TreeGrafter"/>
</dbReference>
<evidence type="ECO:0000313" key="9">
    <source>
        <dbReference type="Proteomes" id="UP000054740"/>
    </source>
</evidence>
<dbReference type="Proteomes" id="UP000054740">
    <property type="component" value="Unassembled WGS sequence"/>
</dbReference>
<dbReference type="SMART" id="SM00862">
    <property type="entry name" value="Trans_reg_C"/>
    <property type="match status" value="1"/>
</dbReference>
<sequence length="231" mass="25414">MRVLLIENDLEAGRKLLSALRGADYGVDWVRDGESGRSAMASAYYAVVLLNASVPRLGGIDFLKASRAAGNRIPVLLLTAHDDPGMRARALDTGADDCLLKPLDSREVLARIRAVLRRAAGYATSCIGDGVLNLDLDKRTIRHNGIESTLSAREFALMHAFLERRGSILSRGQLEERLYSWGREVESNAIDVLIHAMRKRFGRDLIRNVRGLGWTLTQHVPAGDERAIISG</sequence>
<dbReference type="PANTHER" id="PTHR48111:SF67">
    <property type="entry name" value="TRANSCRIPTIONAL REGULATORY PROTEIN TCTD"/>
    <property type="match status" value="1"/>
</dbReference>
<dbReference type="GO" id="GO:0000976">
    <property type="term" value="F:transcription cis-regulatory region binding"/>
    <property type="evidence" value="ECO:0007669"/>
    <property type="project" value="TreeGrafter"/>
</dbReference>
<keyword evidence="9" id="KW-1185">Reference proteome</keyword>
<gene>
    <name evidence="8" type="ORF">AWB70_01886</name>
</gene>
<protein>
    <submittedName>
        <fullName evidence="8">Two component transcriptional regulator</fullName>
    </submittedName>
</protein>
<keyword evidence="1" id="KW-0805">Transcription regulation</keyword>
<dbReference type="GO" id="GO:0032993">
    <property type="term" value="C:protein-DNA complex"/>
    <property type="evidence" value="ECO:0007669"/>
    <property type="project" value="TreeGrafter"/>
</dbReference>
<dbReference type="Pfam" id="PF00486">
    <property type="entry name" value="Trans_reg_C"/>
    <property type="match status" value="1"/>
</dbReference>
<organism evidence="8 9">
    <name type="scientific">Caballeronia cordobensis</name>
    <name type="common">Burkholderia cordobensis</name>
    <dbReference type="NCBI Taxonomy" id="1353886"/>
    <lineage>
        <taxon>Bacteria</taxon>
        <taxon>Pseudomonadati</taxon>
        <taxon>Pseudomonadota</taxon>
        <taxon>Betaproteobacteria</taxon>
        <taxon>Burkholderiales</taxon>
        <taxon>Burkholderiaceae</taxon>
        <taxon>Caballeronia</taxon>
    </lineage>
</organism>
<proteinExistence type="predicted"/>
<evidence type="ECO:0000256" key="3">
    <source>
        <dbReference type="ARBA" id="ARBA00023163"/>
    </source>
</evidence>
<dbReference type="GO" id="GO:0000156">
    <property type="term" value="F:phosphorelay response regulator activity"/>
    <property type="evidence" value="ECO:0007669"/>
    <property type="project" value="TreeGrafter"/>
</dbReference>
<evidence type="ECO:0000313" key="8">
    <source>
        <dbReference type="EMBL" id="SAL30476.1"/>
    </source>
</evidence>
<comment type="caution">
    <text evidence="4">Lacks conserved residue(s) required for the propagation of feature annotation.</text>
</comment>
<keyword evidence="3" id="KW-0804">Transcription</keyword>
<dbReference type="InterPro" id="IPR036388">
    <property type="entry name" value="WH-like_DNA-bd_sf"/>
</dbReference>
<dbReference type="CDD" id="cd00383">
    <property type="entry name" value="trans_reg_C"/>
    <property type="match status" value="1"/>
</dbReference>
<reference evidence="9" key="1">
    <citation type="submission" date="2016-01" db="EMBL/GenBank/DDBJ databases">
        <authorList>
            <person name="Peeters C."/>
        </authorList>
    </citation>
    <scope>NUCLEOTIDE SEQUENCE [LARGE SCALE GENOMIC DNA]</scope>
</reference>
<evidence type="ECO:0000256" key="5">
    <source>
        <dbReference type="PROSITE-ProRule" id="PRU01091"/>
    </source>
</evidence>
<dbReference type="RefSeq" id="WP_053571944.1">
    <property type="nucleotide sequence ID" value="NZ_FCNY02000004.1"/>
</dbReference>
<dbReference type="PROSITE" id="PS50110">
    <property type="entry name" value="RESPONSE_REGULATORY"/>
    <property type="match status" value="1"/>
</dbReference>
<evidence type="ECO:0000256" key="4">
    <source>
        <dbReference type="PROSITE-ProRule" id="PRU00169"/>
    </source>
</evidence>
<name>A0A158GEL3_CABCO</name>
<dbReference type="AlphaFoldDB" id="A0A158GEL3"/>
<feature type="domain" description="OmpR/PhoB-type" evidence="7">
    <location>
        <begin position="122"/>
        <end position="218"/>
    </location>
</feature>
<dbReference type="InterPro" id="IPR011006">
    <property type="entry name" value="CheY-like_superfamily"/>
</dbReference>
<dbReference type="Pfam" id="PF00072">
    <property type="entry name" value="Response_reg"/>
    <property type="match status" value="1"/>
</dbReference>